<reference evidence="5 7" key="1">
    <citation type="submission" date="2017-01" db="EMBL/GenBank/DDBJ databases">
        <title>Complete genome sequence of esterase-producing bacterium Croceicoccus marinus E4A9.</title>
        <authorList>
            <person name="Wu Y.-H."/>
            <person name="Cheng H."/>
            <person name="Xu L."/>
            <person name="Huo Y.-Y."/>
            <person name="Wang C.-S."/>
            <person name="Xu X.-W."/>
        </authorList>
    </citation>
    <scope>NUCLEOTIDE SEQUENCE [LARGE SCALE GENOMIC DNA]</scope>
    <source>
        <strain evidence="5 7">E4A9</strain>
        <plasmid evidence="5">pCME4A9I</plasmid>
        <plasmid evidence="7">Plasmid pcme4a9i</plasmid>
    </source>
</reference>
<dbReference type="EMBL" id="CP060053">
    <property type="protein sequence ID" value="QNE07524.1"/>
    <property type="molecule type" value="Genomic_DNA"/>
</dbReference>
<proteinExistence type="inferred from homology"/>
<dbReference type="GO" id="GO:0005886">
    <property type="term" value="C:plasma membrane"/>
    <property type="evidence" value="ECO:0007669"/>
    <property type="project" value="UniProtKB-SubCell"/>
</dbReference>
<comment type="subcellular location">
    <subcellularLocation>
        <location evidence="2">Cell membrane</location>
        <topology evidence="2">Lipid-anchor</topology>
    </subcellularLocation>
</comment>
<keyword evidence="2" id="KW-0564">Palmitate</keyword>
<geneLocation type="plasmid" evidence="5">
    <name>pCME4A9I</name>
</geneLocation>
<dbReference type="InterPro" id="IPR010131">
    <property type="entry name" value="MdtP/NodT-like"/>
</dbReference>
<dbReference type="InterPro" id="IPR003423">
    <property type="entry name" value="OMP_efflux"/>
</dbReference>
<sequence>MAGPDFERPDPAVPRDYVSGRTPAATQAADGLAGDAQYFLPGADLPRGWWHWFGSPELVLLIERAFAGSPDLAASRARLRGAEAQLRAQRGLLVPQLGASGSASYGSGGGGGQGAGQGGGGQAGGQGGGQAGGQGFGAEAFTVYTAGASVSYDLDLAGGNRRRVEAAAAEYRRQAQELQAAYLALIGNIVSAALESASLRAQIEAREQLIAGQNESIELARIRVEQGADARADLVTQLADVAALRATIPPLRSQLAASDNRLALLIGSPPAEAEIPRVELADLRLPEAVPISLPSRLVRTRPDILAAEALLARRSAEIGVEAADLYPNLTLDAGFGLFGGAGGLALAAPDAVFNLGAGLFAPLFDGGRREAEVDVAVAAYQEALALYRGQVLGAFVEVADGIRALENDAAALADQRTALEAARESLELARFRRAEGAISQIDVLTIQRRYEEARFAYIDAIASRFQDTAALFAALGSGPLGDAELAGISAREYLDYTHAELEAGRIPEEGL</sequence>
<evidence type="ECO:0000256" key="3">
    <source>
        <dbReference type="SAM" id="Coils"/>
    </source>
</evidence>
<evidence type="ECO:0000313" key="5">
    <source>
        <dbReference type="EMBL" id="ARU18020.1"/>
    </source>
</evidence>
<evidence type="ECO:0000313" key="7">
    <source>
        <dbReference type="Proteomes" id="UP000195807"/>
    </source>
</evidence>
<dbReference type="Proteomes" id="UP000515297">
    <property type="component" value="Plasmid plas1"/>
</dbReference>
<dbReference type="SUPFAM" id="SSF56954">
    <property type="entry name" value="Outer membrane efflux proteins (OEP)"/>
    <property type="match status" value="1"/>
</dbReference>
<evidence type="ECO:0000313" key="8">
    <source>
        <dbReference type="Proteomes" id="UP000515297"/>
    </source>
</evidence>
<dbReference type="AlphaFoldDB" id="A0A1Z1FH20"/>
<dbReference type="EMBL" id="CP019603">
    <property type="protein sequence ID" value="ARU18020.1"/>
    <property type="molecule type" value="Genomic_DNA"/>
</dbReference>
<keyword evidence="2" id="KW-0812">Transmembrane</keyword>
<feature type="coiled-coil region" evidence="3">
    <location>
        <begin position="161"/>
        <end position="188"/>
    </location>
</feature>
<dbReference type="PANTHER" id="PTHR30203">
    <property type="entry name" value="OUTER MEMBRANE CATION EFFLUX PROTEIN"/>
    <property type="match status" value="1"/>
</dbReference>
<dbReference type="Gene3D" id="2.20.200.10">
    <property type="entry name" value="Outer membrane efflux proteins (OEP)"/>
    <property type="match status" value="1"/>
</dbReference>
<keyword evidence="2" id="KW-0472">Membrane</keyword>
<keyword evidence="2" id="KW-0449">Lipoprotein</keyword>
<evidence type="ECO:0000256" key="1">
    <source>
        <dbReference type="ARBA" id="ARBA00007613"/>
    </source>
</evidence>
<geneLocation type="plasmid" evidence="6 8">
    <name>plas1</name>
</geneLocation>
<protein>
    <submittedName>
        <fullName evidence="6">Efflux transporter outer membrane subunit</fullName>
    </submittedName>
</protein>
<keyword evidence="5" id="KW-0614">Plasmid</keyword>
<evidence type="ECO:0000256" key="2">
    <source>
        <dbReference type="RuleBase" id="RU362097"/>
    </source>
</evidence>
<dbReference type="OrthoDB" id="7181739at2"/>
<evidence type="ECO:0000313" key="6">
    <source>
        <dbReference type="EMBL" id="QNE07524.1"/>
    </source>
</evidence>
<organism evidence="5 7">
    <name type="scientific">Croceicoccus marinus</name>
    <dbReference type="NCBI Taxonomy" id="450378"/>
    <lineage>
        <taxon>Bacteria</taxon>
        <taxon>Pseudomonadati</taxon>
        <taxon>Pseudomonadota</taxon>
        <taxon>Alphaproteobacteria</taxon>
        <taxon>Sphingomonadales</taxon>
        <taxon>Erythrobacteraceae</taxon>
        <taxon>Croceicoccus</taxon>
    </lineage>
</organism>
<dbReference type="Proteomes" id="UP000195807">
    <property type="component" value="Plasmid pCME4A9I"/>
</dbReference>
<keyword evidence="3" id="KW-0175">Coiled coil</keyword>
<reference evidence="6 8" key="2">
    <citation type="submission" date="2020-08" db="EMBL/GenBank/DDBJ databases">
        <authorList>
            <person name="Liu G."/>
            <person name="Sun C."/>
        </authorList>
    </citation>
    <scope>NUCLEOTIDE SEQUENCE [LARGE SCALE GENOMIC DNA]</scope>
    <source>
        <strain evidence="6 8">OT19</strain>
        <plasmid evidence="6 8">plas1</plasmid>
    </source>
</reference>
<gene>
    <name evidence="5" type="ORF">A9D14_17095</name>
    <name evidence="6" type="ORF">H4O24_16820</name>
</gene>
<accession>A0A1Z1FH20</accession>
<dbReference type="RefSeq" id="WP_066850547.1">
    <property type="nucleotide sequence ID" value="NZ_CP019603.1"/>
</dbReference>
<dbReference type="Gene3D" id="1.20.1600.10">
    <property type="entry name" value="Outer membrane efflux proteins (OEP)"/>
    <property type="match status" value="1"/>
</dbReference>
<geneLocation type="plasmid" evidence="7">
    <name>pcme4a9i</name>
</geneLocation>
<dbReference type="GO" id="GO:0015562">
    <property type="term" value="F:efflux transmembrane transporter activity"/>
    <property type="evidence" value="ECO:0007669"/>
    <property type="project" value="InterPro"/>
</dbReference>
<dbReference type="KEGG" id="cman:A9D14_17095"/>
<feature type="compositionally biased region" description="Gly residues" evidence="4">
    <location>
        <begin position="106"/>
        <end position="131"/>
    </location>
</feature>
<dbReference type="PANTHER" id="PTHR30203:SF33">
    <property type="entry name" value="BLR4455 PROTEIN"/>
    <property type="match status" value="1"/>
</dbReference>
<feature type="coiled-coil region" evidence="3">
    <location>
        <begin position="402"/>
        <end position="429"/>
    </location>
</feature>
<name>A0A1Z1FH20_9SPHN</name>
<evidence type="ECO:0000256" key="4">
    <source>
        <dbReference type="SAM" id="MobiDB-lite"/>
    </source>
</evidence>
<feature type="region of interest" description="Disordered" evidence="4">
    <location>
        <begin position="104"/>
        <end position="131"/>
    </location>
</feature>
<dbReference type="STRING" id="450378.GCA_001661675_03437"/>
<dbReference type="Pfam" id="PF02321">
    <property type="entry name" value="OEP"/>
    <property type="match status" value="2"/>
</dbReference>
<comment type="similarity">
    <text evidence="1 2">Belongs to the outer membrane factor (OMF) (TC 1.B.17) family.</text>
</comment>
<keyword evidence="2" id="KW-1134">Transmembrane beta strand</keyword>
<dbReference type="NCBIfam" id="TIGR01845">
    <property type="entry name" value="outer_NodT"/>
    <property type="match status" value="1"/>
</dbReference>
<keyword evidence="7" id="KW-1185">Reference proteome</keyword>